<evidence type="ECO:0000259" key="1">
    <source>
        <dbReference type="PROSITE" id="PS50041"/>
    </source>
</evidence>
<dbReference type="Pfam" id="PF00059">
    <property type="entry name" value="Lectin_C"/>
    <property type="match status" value="1"/>
</dbReference>
<gene>
    <name evidence="3" type="primary">LOC105907339</name>
</gene>
<sequence length="155" mass="17837">MGNTTEMTNIQQVIIWSHKAGTTGVPTLICCCSLSVFCCCVESLFWVCSMPSKRRPSNNKTTQGRLQIYFTQKINKSENYFWIGLTDSEKEGQWKWVDNTDLKLKFWHKGQPNNSKGFGNHTTGEDCGIVRHVTRSEHNWFDEYCGSLNNRICEV</sequence>
<name>A0A6P8GUV8_CLUHA</name>
<dbReference type="SUPFAM" id="SSF56436">
    <property type="entry name" value="C-type lectin-like"/>
    <property type="match status" value="1"/>
</dbReference>
<dbReference type="Proteomes" id="UP000515152">
    <property type="component" value="Chromosome 16"/>
</dbReference>
<dbReference type="AlphaFoldDB" id="A0A6P8GUV8"/>
<accession>A0A6P8GUV8</accession>
<dbReference type="InterPro" id="IPR016186">
    <property type="entry name" value="C-type_lectin-like/link_sf"/>
</dbReference>
<reference evidence="3" key="1">
    <citation type="submission" date="2025-08" db="UniProtKB">
        <authorList>
            <consortium name="RefSeq"/>
        </authorList>
    </citation>
    <scope>IDENTIFICATION</scope>
</reference>
<evidence type="ECO:0000313" key="2">
    <source>
        <dbReference type="Proteomes" id="UP000515152"/>
    </source>
</evidence>
<dbReference type="InterPro" id="IPR016187">
    <property type="entry name" value="CTDL_fold"/>
</dbReference>
<dbReference type="InterPro" id="IPR050111">
    <property type="entry name" value="C-type_lectin/snaclec_domain"/>
</dbReference>
<proteinExistence type="predicted"/>
<evidence type="ECO:0000313" key="3">
    <source>
        <dbReference type="RefSeq" id="XP_031438585.1"/>
    </source>
</evidence>
<dbReference type="PROSITE" id="PS50041">
    <property type="entry name" value="C_TYPE_LECTIN_2"/>
    <property type="match status" value="1"/>
</dbReference>
<dbReference type="RefSeq" id="XP_031438585.1">
    <property type="nucleotide sequence ID" value="XM_031582725.2"/>
</dbReference>
<dbReference type="PANTHER" id="PTHR22803">
    <property type="entry name" value="MANNOSE, PHOSPHOLIPASE, LECTIN RECEPTOR RELATED"/>
    <property type="match status" value="1"/>
</dbReference>
<dbReference type="InterPro" id="IPR001304">
    <property type="entry name" value="C-type_lectin-like"/>
</dbReference>
<dbReference type="Gene3D" id="3.10.100.10">
    <property type="entry name" value="Mannose-Binding Protein A, subunit A"/>
    <property type="match status" value="1"/>
</dbReference>
<protein>
    <submittedName>
        <fullName evidence="3">C-type lectin domain family 4 member E-like isoform X3</fullName>
    </submittedName>
</protein>
<feature type="domain" description="C-type lectin" evidence="1">
    <location>
        <begin position="69"/>
        <end position="154"/>
    </location>
</feature>
<dbReference type="GeneID" id="105907339"/>
<organism evidence="2 3">
    <name type="scientific">Clupea harengus</name>
    <name type="common">Atlantic herring</name>
    <dbReference type="NCBI Taxonomy" id="7950"/>
    <lineage>
        <taxon>Eukaryota</taxon>
        <taxon>Metazoa</taxon>
        <taxon>Chordata</taxon>
        <taxon>Craniata</taxon>
        <taxon>Vertebrata</taxon>
        <taxon>Euteleostomi</taxon>
        <taxon>Actinopterygii</taxon>
        <taxon>Neopterygii</taxon>
        <taxon>Teleostei</taxon>
        <taxon>Clupei</taxon>
        <taxon>Clupeiformes</taxon>
        <taxon>Clupeoidei</taxon>
        <taxon>Clupeidae</taxon>
        <taxon>Clupea</taxon>
    </lineage>
</organism>
<keyword evidence="2" id="KW-1185">Reference proteome</keyword>